<feature type="transmembrane region" description="Helical" evidence="8">
    <location>
        <begin position="166"/>
        <end position="186"/>
    </location>
</feature>
<dbReference type="InterPro" id="IPR048279">
    <property type="entry name" value="MdtK-like"/>
</dbReference>
<evidence type="ECO:0000256" key="1">
    <source>
        <dbReference type="ARBA" id="ARBA00004429"/>
    </source>
</evidence>
<feature type="transmembrane region" description="Helical" evidence="8">
    <location>
        <begin position="289"/>
        <end position="308"/>
    </location>
</feature>
<feature type="transmembrane region" description="Helical" evidence="8">
    <location>
        <begin position="348"/>
        <end position="366"/>
    </location>
</feature>
<keyword evidence="4 8" id="KW-0812">Transmembrane</keyword>
<dbReference type="PANTHER" id="PTHR43549">
    <property type="entry name" value="MULTIDRUG RESISTANCE PROTEIN YPNP-RELATED"/>
    <property type="match status" value="1"/>
</dbReference>
<dbReference type="GO" id="GO:0042910">
    <property type="term" value="F:xenobiotic transmembrane transporter activity"/>
    <property type="evidence" value="ECO:0007669"/>
    <property type="project" value="InterPro"/>
</dbReference>
<feature type="transmembrane region" description="Helical" evidence="8">
    <location>
        <begin position="80"/>
        <end position="102"/>
    </location>
</feature>
<name>A0A2A5WQZ6_9GAMM</name>
<sequence length="476" mass="51577">MQERFPADNRSCMTDQIDKSKTRRVEATSSSAAAARDLTQGDVAAHLTRLTGFMMLSMMSFMVASLVETLYIGWVGTYELAAISFTFPLIFTLQGVSMGLGIGASSVVARSVGLGDHARVRRVVTHVIVLGTTISILMAFGTSFFLRDIFSLLGAEGVVLDLVVEYMWIWLIGLPVFTMTFVGTTLMRATGDAKTPGYLSALGSILHMAIAPFCIFGYGLVPAMSLEGAAISFVVARQLAFILFIYCFIFRDRMMGISMTGFFESCRDILHVGLPAVASNMIMPFGMSVVTRLLAGHGAIVVAGYGVASRVESLLVMVIWAVGMSIAPLVGQNWGASAHDRIRTAMRLGGIFVMVWGVLCYVTFLVLGREMIGLINDDPEVIDMAYAYLVIGTLAVGFMGLMNIATNSFNALGKPMPPLILSALQMIVLNIPIILIGDHFWGYRGIYAGGVLTSVVLSVVAWIWLKRTLKEGARQF</sequence>
<feature type="transmembrane region" description="Helical" evidence="8">
    <location>
        <begin position="446"/>
        <end position="465"/>
    </location>
</feature>
<keyword evidence="2" id="KW-0813">Transport</keyword>
<evidence type="ECO:0000313" key="10">
    <source>
        <dbReference type="Proteomes" id="UP000219327"/>
    </source>
</evidence>
<keyword evidence="6 8" id="KW-0472">Membrane</keyword>
<dbReference type="Proteomes" id="UP000219327">
    <property type="component" value="Unassembled WGS sequence"/>
</dbReference>
<evidence type="ECO:0008006" key="11">
    <source>
        <dbReference type="Google" id="ProtNLM"/>
    </source>
</evidence>
<feature type="transmembrane region" description="Helical" evidence="8">
    <location>
        <begin position="53"/>
        <end position="74"/>
    </location>
</feature>
<dbReference type="PIRSF" id="PIRSF006603">
    <property type="entry name" value="DinF"/>
    <property type="match status" value="1"/>
</dbReference>
<gene>
    <name evidence="9" type="ORF">CNE99_06785</name>
</gene>
<dbReference type="InterPro" id="IPR002528">
    <property type="entry name" value="MATE_fam"/>
</dbReference>
<evidence type="ECO:0000256" key="3">
    <source>
        <dbReference type="ARBA" id="ARBA00022475"/>
    </source>
</evidence>
<evidence type="ECO:0000256" key="4">
    <source>
        <dbReference type="ARBA" id="ARBA00022692"/>
    </source>
</evidence>
<evidence type="ECO:0000256" key="5">
    <source>
        <dbReference type="ARBA" id="ARBA00022989"/>
    </source>
</evidence>
<feature type="transmembrane region" description="Helical" evidence="8">
    <location>
        <begin position="123"/>
        <end position="146"/>
    </location>
</feature>
<evidence type="ECO:0000256" key="6">
    <source>
        <dbReference type="ARBA" id="ARBA00023136"/>
    </source>
</evidence>
<evidence type="ECO:0000256" key="7">
    <source>
        <dbReference type="SAM" id="MobiDB-lite"/>
    </source>
</evidence>
<feature type="transmembrane region" description="Helical" evidence="8">
    <location>
        <begin position="198"/>
        <end position="218"/>
    </location>
</feature>
<keyword evidence="3" id="KW-1003">Cell membrane</keyword>
<feature type="transmembrane region" description="Helical" evidence="8">
    <location>
        <begin position="386"/>
        <end position="406"/>
    </location>
</feature>
<dbReference type="InterPro" id="IPR052031">
    <property type="entry name" value="Membrane_Transporter-Flippase"/>
</dbReference>
<dbReference type="GO" id="GO:0005886">
    <property type="term" value="C:plasma membrane"/>
    <property type="evidence" value="ECO:0007669"/>
    <property type="project" value="UniProtKB-SubCell"/>
</dbReference>
<feature type="transmembrane region" description="Helical" evidence="8">
    <location>
        <begin position="418"/>
        <end position="440"/>
    </location>
</feature>
<keyword evidence="5 8" id="KW-1133">Transmembrane helix</keyword>
<comment type="subcellular location">
    <subcellularLocation>
        <location evidence="1">Cell inner membrane</location>
        <topology evidence="1">Multi-pass membrane protein</topology>
    </subcellularLocation>
</comment>
<dbReference type="EMBL" id="NTKD01000034">
    <property type="protein sequence ID" value="PDH38821.1"/>
    <property type="molecule type" value="Genomic_DNA"/>
</dbReference>
<dbReference type="Pfam" id="PF01554">
    <property type="entry name" value="MatE"/>
    <property type="match status" value="2"/>
</dbReference>
<accession>A0A2A5WQZ6</accession>
<evidence type="ECO:0000256" key="2">
    <source>
        <dbReference type="ARBA" id="ARBA00022448"/>
    </source>
</evidence>
<dbReference type="NCBIfam" id="TIGR00797">
    <property type="entry name" value="matE"/>
    <property type="match status" value="1"/>
</dbReference>
<dbReference type="GO" id="GO:0015297">
    <property type="term" value="F:antiporter activity"/>
    <property type="evidence" value="ECO:0007669"/>
    <property type="project" value="InterPro"/>
</dbReference>
<feature type="transmembrane region" description="Helical" evidence="8">
    <location>
        <begin position="314"/>
        <end position="336"/>
    </location>
</feature>
<organism evidence="9 10">
    <name type="scientific">OM182 bacterium MED-G24</name>
    <dbReference type="NCBI Taxonomy" id="1986255"/>
    <lineage>
        <taxon>Bacteria</taxon>
        <taxon>Pseudomonadati</taxon>
        <taxon>Pseudomonadota</taxon>
        <taxon>Gammaproteobacteria</taxon>
        <taxon>OMG group</taxon>
        <taxon>OM182 clade</taxon>
    </lineage>
</organism>
<feature type="transmembrane region" description="Helical" evidence="8">
    <location>
        <begin position="230"/>
        <end position="249"/>
    </location>
</feature>
<evidence type="ECO:0000313" key="9">
    <source>
        <dbReference type="EMBL" id="PDH38821.1"/>
    </source>
</evidence>
<protein>
    <recommendedName>
        <fullName evidence="11">MATE family efflux transporter</fullName>
    </recommendedName>
</protein>
<comment type="caution">
    <text evidence="9">The sequence shown here is derived from an EMBL/GenBank/DDBJ whole genome shotgun (WGS) entry which is preliminary data.</text>
</comment>
<evidence type="ECO:0000256" key="8">
    <source>
        <dbReference type="SAM" id="Phobius"/>
    </source>
</evidence>
<dbReference type="PANTHER" id="PTHR43549:SF3">
    <property type="entry name" value="MULTIDRUG RESISTANCE PROTEIN YPNP-RELATED"/>
    <property type="match status" value="1"/>
</dbReference>
<feature type="compositionally biased region" description="Basic and acidic residues" evidence="7">
    <location>
        <begin position="16"/>
        <end position="26"/>
    </location>
</feature>
<dbReference type="AlphaFoldDB" id="A0A2A5WQZ6"/>
<feature type="region of interest" description="Disordered" evidence="7">
    <location>
        <begin position="1"/>
        <end position="26"/>
    </location>
</feature>
<proteinExistence type="predicted"/>
<reference evidence="9 10" key="1">
    <citation type="submission" date="2017-08" db="EMBL/GenBank/DDBJ databases">
        <title>Fine stratification of microbial communities through a metagenomic profile of the photic zone.</title>
        <authorList>
            <person name="Haro-Moreno J.M."/>
            <person name="Lopez-Perez M."/>
            <person name="De La Torre J."/>
            <person name="Picazo A."/>
            <person name="Camacho A."/>
            <person name="Rodriguez-Valera F."/>
        </authorList>
    </citation>
    <scope>NUCLEOTIDE SEQUENCE [LARGE SCALE GENOMIC DNA]</scope>
    <source>
        <strain evidence="9">MED-G24</strain>
    </source>
</reference>